<organism evidence="1 2">
    <name type="scientific">Miniphocaeibacter halophilus</name>
    <dbReference type="NCBI Taxonomy" id="2931922"/>
    <lineage>
        <taxon>Bacteria</taxon>
        <taxon>Bacillati</taxon>
        <taxon>Bacillota</taxon>
        <taxon>Tissierellia</taxon>
        <taxon>Tissierellales</taxon>
        <taxon>Peptoniphilaceae</taxon>
        <taxon>Miniphocaeibacter</taxon>
    </lineage>
</organism>
<reference evidence="1 2" key="1">
    <citation type="journal article" date="2022" name="Int. J. Syst. Evol. Microbiol.">
        <title>Miniphocaeibacter halophilus sp. nov., an ammonium-tolerant acetate-producing bacterium isolated from a biogas system.</title>
        <authorList>
            <person name="Schnurer A."/>
            <person name="Singh A."/>
            <person name="Bi S."/>
            <person name="Qiao W."/>
            <person name="Westerholm M."/>
        </authorList>
    </citation>
    <scope>NUCLEOTIDE SEQUENCE [LARGE SCALE GENOMIC DNA]</scope>
    <source>
        <strain evidence="1 2">AMB_01</strain>
    </source>
</reference>
<keyword evidence="2" id="KW-1185">Reference proteome</keyword>
<name>A0AC61MPN6_9FIRM</name>
<evidence type="ECO:0000313" key="2">
    <source>
        <dbReference type="Proteomes" id="UP000595814"/>
    </source>
</evidence>
<accession>A0AC61MPN6</accession>
<proteinExistence type="predicted"/>
<sequence>MKQVKKRNYKKNKRKDKKKNSGFFTVLLITFVGIILISSFFAFTHDFFNIKTINITGIKYLQEDDVIKKSNIIGENIFLTSKKSIEKNLIKENLLDFKIEKKYPNTVNIEIVENTIIACIKNDDNYSYIDGLGKISNKTIENIKNIPEINGVDANLLKNNDASIFDDKNIKIIFKNINESNINIEKYDLSDINDIVLYGDDSIKYIIGNTNKLEEKMKLLKDLVEQISTDDINAYIINVSNIDKPLVKTQ</sequence>
<dbReference type="EMBL" id="CP066744">
    <property type="protein sequence ID" value="QQK07512.1"/>
    <property type="molecule type" value="Genomic_DNA"/>
</dbReference>
<gene>
    <name evidence="1" type="ORF">JFY71_09455</name>
</gene>
<dbReference type="Proteomes" id="UP000595814">
    <property type="component" value="Chromosome"/>
</dbReference>
<protein>
    <submittedName>
        <fullName evidence="1">FtsQ-type POTRA domain-containing protein</fullName>
    </submittedName>
</protein>
<evidence type="ECO:0000313" key="1">
    <source>
        <dbReference type="EMBL" id="QQK07512.1"/>
    </source>
</evidence>